<feature type="domain" description="C2H2-type" evidence="6">
    <location>
        <begin position="119"/>
        <end position="148"/>
    </location>
</feature>
<reference evidence="7 8" key="1">
    <citation type="submission" date="2020-04" db="EMBL/GenBank/DDBJ databases">
        <authorList>
            <person name="Wallbank WR R."/>
            <person name="Pardo Diaz C."/>
            <person name="Kozak K."/>
            <person name="Martin S."/>
            <person name="Jiggins C."/>
            <person name="Moest M."/>
            <person name="Warren A I."/>
            <person name="Byers J.R.P. K."/>
            <person name="Montejo-Kovacevich G."/>
            <person name="Yen C E."/>
        </authorList>
    </citation>
    <scope>NUCLEOTIDE SEQUENCE [LARGE SCALE GENOMIC DNA]</scope>
</reference>
<dbReference type="SUPFAM" id="SSF57667">
    <property type="entry name" value="beta-beta-alpha zinc fingers"/>
    <property type="match status" value="4"/>
</dbReference>
<feature type="domain" description="C2H2-type" evidence="6">
    <location>
        <begin position="8"/>
        <end position="35"/>
    </location>
</feature>
<dbReference type="OrthoDB" id="8191482at2759"/>
<feature type="domain" description="C2H2-type" evidence="6">
    <location>
        <begin position="34"/>
        <end position="61"/>
    </location>
</feature>
<evidence type="ECO:0000256" key="3">
    <source>
        <dbReference type="ARBA" id="ARBA00022771"/>
    </source>
</evidence>
<evidence type="ECO:0000256" key="5">
    <source>
        <dbReference type="PROSITE-ProRule" id="PRU00042"/>
    </source>
</evidence>
<gene>
    <name evidence="7" type="ORF">APLA_LOCUS598</name>
</gene>
<evidence type="ECO:0000259" key="6">
    <source>
        <dbReference type="PROSITE" id="PS50157"/>
    </source>
</evidence>
<accession>A0A8S0YNS6</accession>
<evidence type="ECO:0000256" key="2">
    <source>
        <dbReference type="ARBA" id="ARBA00022737"/>
    </source>
</evidence>
<dbReference type="GO" id="GO:0008270">
    <property type="term" value="F:zinc ion binding"/>
    <property type="evidence" value="ECO:0007669"/>
    <property type="project" value="UniProtKB-KW"/>
</dbReference>
<keyword evidence="2" id="KW-0677">Repeat</keyword>
<evidence type="ECO:0000256" key="1">
    <source>
        <dbReference type="ARBA" id="ARBA00022723"/>
    </source>
</evidence>
<dbReference type="AlphaFoldDB" id="A0A8S0YNS6"/>
<feature type="domain" description="C2H2-type" evidence="6">
    <location>
        <begin position="62"/>
        <end position="90"/>
    </location>
</feature>
<comment type="caution">
    <text evidence="7">The sequence shown here is derived from an EMBL/GenBank/DDBJ whole genome shotgun (WGS) entry which is preliminary data.</text>
</comment>
<keyword evidence="3 5" id="KW-0863">Zinc-finger</keyword>
<keyword evidence="4" id="KW-0862">Zinc</keyword>
<dbReference type="Pfam" id="PF00096">
    <property type="entry name" value="zf-C2H2"/>
    <property type="match status" value="2"/>
</dbReference>
<dbReference type="GO" id="GO:0000977">
    <property type="term" value="F:RNA polymerase II transcription regulatory region sequence-specific DNA binding"/>
    <property type="evidence" value="ECO:0007669"/>
    <property type="project" value="TreeGrafter"/>
</dbReference>
<name>A0A8S0YNS6_ARCPL</name>
<dbReference type="PROSITE" id="PS00028">
    <property type="entry name" value="ZINC_FINGER_C2H2_1"/>
    <property type="match status" value="7"/>
</dbReference>
<keyword evidence="1" id="KW-0479">Metal-binding</keyword>
<dbReference type="PANTHER" id="PTHR24379">
    <property type="entry name" value="KRAB AND ZINC FINGER DOMAIN-CONTAINING"/>
    <property type="match status" value="1"/>
</dbReference>
<organism evidence="7 8">
    <name type="scientific">Arctia plantaginis</name>
    <name type="common">Wood tiger moth</name>
    <name type="synonym">Phalaena plantaginis</name>
    <dbReference type="NCBI Taxonomy" id="874455"/>
    <lineage>
        <taxon>Eukaryota</taxon>
        <taxon>Metazoa</taxon>
        <taxon>Ecdysozoa</taxon>
        <taxon>Arthropoda</taxon>
        <taxon>Hexapoda</taxon>
        <taxon>Insecta</taxon>
        <taxon>Pterygota</taxon>
        <taxon>Neoptera</taxon>
        <taxon>Endopterygota</taxon>
        <taxon>Lepidoptera</taxon>
        <taxon>Glossata</taxon>
        <taxon>Ditrysia</taxon>
        <taxon>Noctuoidea</taxon>
        <taxon>Erebidae</taxon>
        <taxon>Arctiinae</taxon>
        <taxon>Arctia</taxon>
    </lineage>
</organism>
<proteinExistence type="predicted"/>
<dbReference type="SMART" id="SM00355">
    <property type="entry name" value="ZnF_C2H2"/>
    <property type="match status" value="7"/>
</dbReference>
<feature type="domain" description="C2H2-type" evidence="6">
    <location>
        <begin position="89"/>
        <end position="116"/>
    </location>
</feature>
<dbReference type="InterPro" id="IPR036236">
    <property type="entry name" value="Znf_C2H2_sf"/>
</dbReference>
<dbReference type="InterPro" id="IPR013087">
    <property type="entry name" value="Znf_C2H2_type"/>
</dbReference>
<dbReference type="GO" id="GO:0000981">
    <property type="term" value="F:DNA-binding transcription factor activity, RNA polymerase II-specific"/>
    <property type="evidence" value="ECO:0007669"/>
    <property type="project" value="TreeGrafter"/>
</dbReference>
<dbReference type="GO" id="GO:0005634">
    <property type="term" value="C:nucleus"/>
    <property type="evidence" value="ECO:0007669"/>
    <property type="project" value="TreeGrafter"/>
</dbReference>
<dbReference type="PANTHER" id="PTHR24379:SF127">
    <property type="entry name" value="BLOODY FINGERS-RELATED"/>
    <property type="match status" value="1"/>
</dbReference>
<dbReference type="Proteomes" id="UP000494256">
    <property type="component" value="Unassembled WGS sequence"/>
</dbReference>
<evidence type="ECO:0000313" key="7">
    <source>
        <dbReference type="EMBL" id="CAB3221003.1"/>
    </source>
</evidence>
<evidence type="ECO:0000313" key="8">
    <source>
        <dbReference type="Proteomes" id="UP000494256"/>
    </source>
</evidence>
<evidence type="ECO:0000256" key="4">
    <source>
        <dbReference type="ARBA" id="ARBA00022833"/>
    </source>
</evidence>
<dbReference type="Pfam" id="PF13912">
    <property type="entry name" value="zf-C2H2_6"/>
    <property type="match status" value="2"/>
</dbReference>
<sequence length="495" mass="56485">MTSAKTLLRCSQCSKEFKYDSERKRHEQSHIPQFACKVCSKTFSFISALRRHEKQHERTGKATCDLCDKAFKDHVLLKRHVKYAHEGLHTCSKCDSVFNSEPALRTHLRTHKAESERRYQCSFEGCSKKFNFAHHLKHHELTHTNTKQYFCKICAKGFIQSHHLKTHLKTHSVDYSLHCTFPHCNKKFATEYAKKRHEAKHDVKMDSGISSDSNSAADTSIPTILKDTDVNDSIQLHKLNLESQSTDSSSYTFADSYNKLANEYVEENYSQKYNENISPLEEMISKTEREDHNMLIDYNKFIEHIPEDLSIKNNNNNESSEKYSLRIRKSEMNDCKSAVGGCIMKEQNENCVCAQISDTINDDYDFTPIGTALKLTDSNLNSNDTRRSKCCGSNRSITNDEMPEFEFKIDGTVKIKEFIDIDIATEYGLKSDNKIKCDVNSVPYNSCKAILGNCIVSGNGTIGDGCLCAKMIIDDQVTAEEIEDITPYPNSRLVI</sequence>
<dbReference type="PROSITE" id="PS50157">
    <property type="entry name" value="ZINC_FINGER_C2H2_2"/>
    <property type="match status" value="6"/>
</dbReference>
<dbReference type="EMBL" id="CADEBD010000042">
    <property type="protein sequence ID" value="CAB3221003.1"/>
    <property type="molecule type" value="Genomic_DNA"/>
</dbReference>
<protein>
    <recommendedName>
        <fullName evidence="6">C2H2-type domain-containing protein</fullName>
    </recommendedName>
</protein>
<feature type="domain" description="C2H2-type" evidence="6">
    <location>
        <begin position="149"/>
        <end position="176"/>
    </location>
</feature>
<dbReference type="Gene3D" id="3.30.160.60">
    <property type="entry name" value="Classic Zinc Finger"/>
    <property type="match status" value="3"/>
</dbReference>